<dbReference type="HOGENOM" id="CLU_1583838_0_0_7"/>
<accession>C7LX56</accession>
<name>C7LX56_DESBD</name>
<dbReference type="EMBL" id="CP001629">
    <property type="protein sequence ID" value="ACU88729.1"/>
    <property type="molecule type" value="Genomic_DNA"/>
</dbReference>
<evidence type="ECO:0000313" key="1">
    <source>
        <dbReference type="EMBL" id="ACU88729.1"/>
    </source>
</evidence>
<proteinExistence type="predicted"/>
<keyword evidence="2" id="KW-1185">Reference proteome</keyword>
<reference evidence="1 2" key="1">
    <citation type="journal article" date="2009" name="Stand. Genomic Sci.">
        <title>Complete genome sequence of Desulfomicrobium baculatum type strain (X).</title>
        <authorList>
            <person name="Copeland A."/>
            <person name="Spring S."/>
            <person name="Goker M."/>
            <person name="Schneider S."/>
            <person name="Lapidus A."/>
            <person name="Del Rio T.G."/>
            <person name="Tice H."/>
            <person name="Cheng J.F."/>
            <person name="Chen F."/>
            <person name="Nolan M."/>
            <person name="Bruce D."/>
            <person name="Goodwin L."/>
            <person name="Pitluck S."/>
            <person name="Ivanova N."/>
            <person name="Mavrommatis K."/>
            <person name="Ovchinnikova G."/>
            <person name="Pati A."/>
            <person name="Chen A."/>
            <person name="Palaniappan K."/>
            <person name="Land M."/>
            <person name="Hauser L."/>
            <person name="Chang Y.J."/>
            <person name="Jeffries C.C."/>
            <person name="Meincke L."/>
            <person name="Sims D."/>
            <person name="Brettin T."/>
            <person name="Detter J.C."/>
            <person name="Han C."/>
            <person name="Chain P."/>
            <person name="Bristow J."/>
            <person name="Eisen J.A."/>
            <person name="Markowitz V."/>
            <person name="Hugenholtz P."/>
            <person name="Kyrpides N.C."/>
            <person name="Klenk H.P."/>
            <person name="Lucas S."/>
        </authorList>
    </citation>
    <scope>NUCLEOTIDE SEQUENCE [LARGE SCALE GENOMIC DNA]</scope>
    <source>
        <strain evidence="2">DSM 4028 / VKM B-1378 / X</strain>
    </source>
</reference>
<protein>
    <recommendedName>
        <fullName evidence="3">HEPN domain-containing protein</fullName>
    </recommendedName>
</protein>
<dbReference type="STRING" id="525897.Dbac_0605"/>
<evidence type="ECO:0008006" key="3">
    <source>
        <dbReference type="Google" id="ProtNLM"/>
    </source>
</evidence>
<evidence type="ECO:0000313" key="2">
    <source>
        <dbReference type="Proteomes" id="UP000002216"/>
    </source>
</evidence>
<dbReference type="eggNOG" id="ENOG503300J">
    <property type="taxonomic scope" value="Bacteria"/>
</dbReference>
<dbReference type="AlphaFoldDB" id="C7LX56"/>
<dbReference type="KEGG" id="dba:Dbac_0605"/>
<dbReference type="Proteomes" id="UP000002216">
    <property type="component" value="Chromosome"/>
</dbReference>
<sequence>MTVYNMDLSEKLVSAADAVLRDSDGDFDSFQAVSYLSLLACEIAMKALLERAGFPPETIRKRSHNLSLLLKDFCDCEVPFVIHEETHWVRATDIRGKPIQSGTSGTVGQVLEGESRGASKYPNQIRYGTQYSHFPPGALLETAKQVITWGHQHWDSIRMVQEHGSSNQ</sequence>
<gene>
    <name evidence="1" type="ordered locus">Dbac_0605</name>
</gene>
<organism evidence="1 2">
    <name type="scientific">Desulfomicrobium baculatum (strain DSM 4028 / VKM B-1378 / X)</name>
    <name type="common">Desulfovibrio baculatus</name>
    <dbReference type="NCBI Taxonomy" id="525897"/>
    <lineage>
        <taxon>Bacteria</taxon>
        <taxon>Pseudomonadati</taxon>
        <taxon>Thermodesulfobacteriota</taxon>
        <taxon>Desulfovibrionia</taxon>
        <taxon>Desulfovibrionales</taxon>
        <taxon>Desulfomicrobiaceae</taxon>
        <taxon>Desulfomicrobium</taxon>
    </lineage>
</organism>